<accession>A0A7W3XVL3</accession>
<evidence type="ECO:0000313" key="2">
    <source>
        <dbReference type="EMBL" id="MBB0229085.1"/>
    </source>
</evidence>
<dbReference type="Proteomes" id="UP000530234">
    <property type="component" value="Unassembled WGS sequence"/>
</dbReference>
<dbReference type="AlphaFoldDB" id="A0A7W3XVL3"/>
<keyword evidence="3" id="KW-1185">Reference proteome</keyword>
<feature type="region of interest" description="Disordered" evidence="1">
    <location>
        <begin position="185"/>
        <end position="236"/>
    </location>
</feature>
<feature type="region of interest" description="Disordered" evidence="1">
    <location>
        <begin position="266"/>
        <end position="293"/>
    </location>
</feature>
<dbReference type="EMBL" id="VKHS01000083">
    <property type="protein sequence ID" value="MBB0229085.1"/>
    <property type="molecule type" value="Genomic_DNA"/>
</dbReference>
<proteinExistence type="predicted"/>
<sequence>MTGAVSGHTGTASERDTGTPGRPSTGENTDGVERRRGTPAFPDGRGAGGRYGRGYPVVPTRGRTEPRARRGPYEPRGSHGPRGPCERRAGAEGEGADGMATGDRPIEEFAGAMRRYKERSGLGYGTLARKLHPGTSTLHRYCSGEAVPPEYAPVERLARLCGAEPAELVELHRLWVLADDARRRGRGAAPASPPAGGGAVDASDGVEGDPGATSPSAPVGGVPVASTGDEPPRTGARLPARALGAVVAFLLLAPVTVWVVTANPLGVGGPEEGDSGGSAAESRADGRDSPVPPVWTVRPEVWSTGCGHPYLVDAPPAEVPEPPLPQDAVAWVRETGAVAAGHGIVEITLRVDGGESVVVDALHVRVVERGEPLDWPVYTGDAGCGGALTPASFTVDPDDARPVPVPTAGFDGEAGEELPPPRLPFRITEEEPLVLRLEVRTETCHCSWYPEVEWSGATGTGLLRVGHDGGPFRTSGAPGNPVHLWDGTWLPIG</sequence>
<evidence type="ECO:0000313" key="3">
    <source>
        <dbReference type="Proteomes" id="UP000530234"/>
    </source>
</evidence>
<dbReference type="Pfam" id="PF13560">
    <property type="entry name" value="HTH_31"/>
    <property type="match status" value="1"/>
</dbReference>
<comment type="caution">
    <text evidence="2">The sequence shown here is derived from an EMBL/GenBank/DDBJ whole genome shotgun (WGS) entry which is preliminary data.</text>
</comment>
<reference evidence="3" key="1">
    <citation type="submission" date="2019-10" db="EMBL/GenBank/DDBJ databases">
        <title>Streptomyces sp. nov., a novel actinobacterium isolated from alkaline environment.</title>
        <authorList>
            <person name="Golinska P."/>
        </authorList>
    </citation>
    <scope>NUCLEOTIDE SEQUENCE [LARGE SCALE GENOMIC DNA]</scope>
    <source>
        <strain evidence="3">DSM 42108</strain>
    </source>
</reference>
<name>A0A7W3XVL3_9ACTN</name>
<protein>
    <submittedName>
        <fullName evidence="2">Helix-turn-helix domain-containing protein</fullName>
    </submittedName>
</protein>
<evidence type="ECO:0000256" key="1">
    <source>
        <dbReference type="SAM" id="MobiDB-lite"/>
    </source>
</evidence>
<organism evidence="2 3">
    <name type="scientific">Streptomyces calidiresistens</name>
    <dbReference type="NCBI Taxonomy" id="1485586"/>
    <lineage>
        <taxon>Bacteria</taxon>
        <taxon>Bacillati</taxon>
        <taxon>Actinomycetota</taxon>
        <taxon>Actinomycetes</taxon>
        <taxon>Kitasatosporales</taxon>
        <taxon>Streptomycetaceae</taxon>
        <taxon>Streptomyces</taxon>
    </lineage>
</organism>
<feature type="compositionally biased region" description="Basic and acidic residues" evidence="1">
    <location>
        <begin position="62"/>
        <end position="77"/>
    </location>
</feature>
<gene>
    <name evidence="2" type="ORF">FOE67_06030</name>
</gene>
<feature type="region of interest" description="Disordered" evidence="1">
    <location>
        <begin position="1"/>
        <end position="103"/>
    </location>
</feature>